<reference evidence="2" key="1">
    <citation type="submission" date="2021-01" db="EMBL/GenBank/DDBJ databases">
        <authorList>
            <person name="Corre E."/>
            <person name="Pelletier E."/>
            <person name="Niang G."/>
            <person name="Scheremetjew M."/>
            <person name="Finn R."/>
            <person name="Kale V."/>
            <person name="Holt S."/>
            <person name="Cochrane G."/>
            <person name="Meng A."/>
            <person name="Brown T."/>
            <person name="Cohen L."/>
        </authorList>
    </citation>
    <scope>NUCLEOTIDE SEQUENCE</scope>
    <source>
        <strain evidence="2">CCMP1243</strain>
    </source>
</reference>
<organism evidence="2">
    <name type="scientific">Rhizochromulina marina</name>
    <dbReference type="NCBI Taxonomy" id="1034831"/>
    <lineage>
        <taxon>Eukaryota</taxon>
        <taxon>Sar</taxon>
        <taxon>Stramenopiles</taxon>
        <taxon>Ochrophyta</taxon>
        <taxon>Dictyochophyceae</taxon>
        <taxon>Rhizochromulinales</taxon>
        <taxon>Rhizochromulina</taxon>
    </lineage>
</organism>
<dbReference type="AlphaFoldDB" id="A0A7S2STI9"/>
<name>A0A7S2STI9_9STRA</name>
<feature type="non-terminal residue" evidence="2">
    <location>
        <position position="255"/>
    </location>
</feature>
<sequence>MQEPPATPSPTGAVAQSVDAGSGEEHGLDSGAQALGELPLGEEPESPPSAVRERLLQVVHSHSISEDEAFSPAFLERVDPDPPDGEVEDAELGLESLEFMRRASEQAWLELTKDHLEAFLEARPEAVYEDWVADLHPENAKREQTVEGPFRVDKRLYFADSDHLRLWNTNLRVSEPRRVVALTDGPGADRGDAPGDEELEEEEGGGSTLKDGPSRVPSIVTTGYQTPPRARPDDAEGEEDSAPVSSELLFTGSPV</sequence>
<accession>A0A7S2STI9</accession>
<gene>
    <name evidence="2" type="ORF">RMAR1173_LOCUS20119</name>
</gene>
<feature type="region of interest" description="Disordered" evidence="1">
    <location>
        <begin position="1"/>
        <end position="52"/>
    </location>
</feature>
<feature type="compositionally biased region" description="Acidic residues" evidence="1">
    <location>
        <begin position="194"/>
        <end position="204"/>
    </location>
</feature>
<feature type="region of interest" description="Disordered" evidence="1">
    <location>
        <begin position="178"/>
        <end position="255"/>
    </location>
</feature>
<proteinExistence type="predicted"/>
<evidence type="ECO:0000313" key="2">
    <source>
        <dbReference type="EMBL" id="CAD9709127.1"/>
    </source>
</evidence>
<protein>
    <submittedName>
        <fullName evidence="2">Uncharacterized protein</fullName>
    </submittedName>
</protein>
<dbReference type="EMBL" id="HBHJ01030392">
    <property type="protein sequence ID" value="CAD9709127.1"/>
    <property type="molecule type" value="Transcribed_RNA"/>
</dbReference>
<evidence type="ECO:0000256" key="1">
    <source>
        <dbReference type="SAM" id="MobiDB-lite"/>
    </source>
</evidence>